<feature type="region of interest" description="Disordered" evidence="1">
    <location>
        <begin position="372"/>
        <end position="433"/>
    </location>
</feature>
<reference evidence="3" key="2">
    <citation type="submission" date="2023-06" db="EMBL/GenBank/DDBJ databases">
        <authorList>
            <consortium name="Lawrence Berkeley National Laboratory"/>
            <person name="Mondo S.J."/>
            <person name="Hensen N."/>
            <person name="Bonometti L."/>
            <person name="Westerberg I."/>
            <person name="Brannstrom I.O."/>
            <person name="Guillou S."/>
            <person name="Cros-Aarteil S."/>
            <person name="Calhoun S."/>
            <person name="Haridas S."/>
            <person name="Kuo A."/>
            <person name="Pangilinan J."/>
            <person name="Riley R."/>
            <person name="Labutti K."/>
            <person name="Andreopoulos B."/>
            <person name="Lipzen A."/>
            <person name="Chen C."/>
            <person name="Yanf M."/>
            <person name="Daum C."/>
            <person name="Ng V."/>
            <person name="Clum A."/>
            <person name="Steindorff A."/>
            <person name="Ohm R."/>
            <person name="Martin F."/>
            <person name="Silar P."/>
            <person name="Natvig D."/>
            <person name="Lalanne C."/>
            <person name="Gautier V."/>
            <person name="Ament-Velasquez S.L."/>
            <person name="Kruys A."/>
            <person name="Hutchinson M.I."/>
            <person name="Powell A.J."/>
            <person name="Barry K."/>
            <person name="Miller A.N."/>
            <person name="Grigoriev I.V."/>
            <person name="Debuchy R."/>
            <person name="Gladieux P."/>
            <person name="Thoren M.H."/>
            <person name="Johannesson H."/>
        </authorList>
    </citation>
    <scope>NUCLEOTIDE SEQUENCE</scope>
    <source>
        <strain evidence="3">CBS 333.67</strain>
    </source>
</reference>
<dbReference type="EMBL" id="JAUDZG010000006">
    <property type="protein sequence ID" value="KAK3303649.1"/>
    <property type="molecule type" value="Genomic_DNA"/>
</dbReference>
<accession>A0AAJ0LZQ6</accession>
<comment type="caution">
    <text evidence="3">The sequence shown here is derived from an EMBL/GenBank/DDBJ whole genome shotgun (WGS) entry which is preliminary data.</text>
</comment>
<feature type="transmembrane region" description="Helical" evidence="2">
    <location>
        <begin position="131"/>
        <end position="153"/>
    </location>
</feature>
<reference evidence="3" key="1">
    <citation type="journal article" date="2023" name="Mol. Phylogenet. Evol.">
        <title>Genome-scale phylogeny and comparative genomics of the fungal order Sordariales.</title>
        <authorList>
            <person name="Hensen N."/>
            <person name="Bonometti L."/>
            <person name="Westerberg I."/>
            <person name="Brannstrom I.O."/>
            <person name="Guillou S."/>
            <person name="Cros-Aarteil S."/>
            <person name="Calhoun S."/>
            <person name="Haridas S."/>
            <person name="Kuo A."/>
            <person name="Mondo S."/>
            <person name="Pangilinan J."/>
            <person name="Riley R."/>
            <person name="LaButti K."/>
            <person name="Andreopoulos B."/>
            <person name="Lipzen A."/>
            <person name="Chen C."/>
            <person name="Yan M."/>
            <person name="Daum C."/>
            <person name="Ng V."/>
            <person name="Clum A."/>
            <person name="Steindorff A."/>
            <person name="Ohm R.A."/>
            <person name="Martin F."/>
            <person name="Silar P."/>
            <person name="Natvig D.O."/>
            <person name="Lalanne C."/>
            <person name="Gautier V."/>
            <person name="Ament-Velasquez S.L."/>
            <person name="Kruys A."/>
            <person name="Hutchinson M.I."/>
            <person name="Powell A.J."/>
            <person name="Barry K."/>
            <person name="Miller A.N."/>
            <person name="Grigoriev I.V."/>
            <person name="Debuchy R."/>
            <person name="Gladieux P."/>
            <person name="Hiltunen Thoren M."/>
            <person name="Johannesson H."/>
        </authorList>
    </citation>
    <scope>NUCLEOTIDE SEQUENCE</scope>
    <source>
        <strain evidence="3">CBS 333.67</strain>
    </source>
</reference>
<keyword evidence="4" id="KW-1185">Reference proteome</keyword>
<name>A0AAJ0LZQ6_9PEZI</name>
<protein>
    <submittedName>
        <fullName evidence="3">Uncharacterized protein</fullName>
    </submittedName>
</protein>
<feature type="compositionally biased region" description="Basic and acidic residues" evidence="1">
    <location>
        <begin position="451"/>
        <end position="461"/>
    </location>
</feature>
<keyword evidence="2" id="KW-0812">Transmembrane</keyword>
<dbReference type="RefSeq" id="XP_062719429.1">
    <property type="nucleotide sequence ID" value="XM_062866401.1"/>
</dbReference>
<dbReference type="Proteomes" id="UP001273166">
    <property type="component" value="Unassembled WGS sequence"/>
</dbReference>
<feature type="transmembrane region" description="Helical" evidence="2">
    <location>
        <begin position="217"/>
        <end position="242"/>
    </location>
</feature>
<keyword evidence="2" id="KW-1133">Transmembrane helix</keyword>
<feature type="transmembrane region" description="Helical" evidence="2">
    <location>
        <begin position="101"/>
        <end position="119"/>
    </location>
</feature>
<evidence type="ECO:0000256" key="1">
    <source>
        <dbReference type="SAM" id="MobiDB-lite"/>
    </source>
</evidence>
<gene>
    <name evidence="3" type="ORF">B0T15DRAFT_486999</name>
</gene>
<feature type="region of interest" description="Disordered" evidence="1">
    <location>
        <begin position="447"/>
        <end position="610"/>
    </location>
</feature>
<dbReference type="AlphaFoldDB" id="A0AAJ0LZQ6"/>
<keyword evidence="2" id="KW-0472">Membrane</keyword>
<feature type="transmembrane region" description="Helical" evidence="2">
    <location>
        <begin position="67"/>
        <end position="89"/>
    </location>
</feature>
<feature type="compositionally biased region" description="Low complexity" evidence="1">
    <location>
        <begin position="510"/>
        <end position="520"/>
    </location>
</feature>
<evidence type="ECO:0000313" key="3">
    <source>
        <dbReference type="EMBL" id="KAK3303649.1"/>
    </source>
</evidence>
<evidence type="ECO:0000256" key="2">
    <source>
        <dbReference type="SAM" id="Phobius"/>
    </source>
</evidence>
<evidence type="ECO:0000313" key="4">
    <source>
        <dbReference type="Proteomes" id="UP001273166"/>
    </source>
</evidence>
<proteinExistence type="predicted"/>
<feature type="compositionally biased region" description="Polar residues" evidence="1">
    <location>
        <begin position="390"/>
        <end position="407"/>
    </location>
</feature>
<sequence>MPAVPHLDLNLSHLVAGRATESPAPELQSVICAFPLSGQYGPGSRILYYILVAACVLARKTEWLRNACLAAALIFPATAAIHGIVLAALHLDDAVDMDIYGAFQFCAIGILTAPATVRLSRTYFNNPGRNVLFLWTMLIASNNLSVCTGLLALTVEFFRAHSNPCTDNGSGQPLYRGSLFPYGHTTCGLTCSAEDGPYSPMRDGSADNVYVVPTPRVLTFGAATLVAAACCIPGILSMVSLWDKILRTNFVKQFGDPDANKLIDGTNGATEGGMKNINEVIRGLLSRVEIPVFGGAVLALIIVGELNFWSEPVRYETEPIANVGQWSNIAASVFAACGSLYMLLAESLETADNEFEGIVACPSRSCHCTCHERGSNHPGSLSDRVETAESTRSPQRTTTLDTMPDTQSHGEDHGHGLGITRIDSGGSSSTGNQQKGWMRIATALGTASPGRYDDRDFREGKATGFPEIPGEVTRNPNLNKIKEQWGQPSLDGDDAHTIRGRRSRANSFNSVSRPSSIGPRPRSPQPPITPQPPSASFLGLPTTTSPETSTETTFPSRPSTELEKTKSSGTVVTLHEGPNSPAIVLSSEEEPSEPSDPGAATPPATEQLPP</sequence>
<feature type="compositionally biased region" description="Low complexity" evidence="1">
    <location>
        <begin position="541"/>
        <end position="559"/>
    </location>
</feature>
<feature type="transmembrane region" description="Helical" evidence="2">
    <location>
        <begin position="284"/>
        <end position="303"/>
    </location>
</feature>
<organism evidence="3 4">
    <name type="scientific">Chaetomium strumarium</name>
    <dbReference type="NCBI Taxonomy" id="1170767"/>
    <lineage>
        <taxon>Eukaryota</taxon>
        <taxon>Fungi</taxon>
        <taxon>Dikarya</taxon>
        <taxon>Ascomycota</taxon>
        <taxon>Pezizomycotina</taxon>
        <taxon>Sordariomycetes</taxon>
        <taxon>Sordariomycetidae</taxon>
        <taxon>Sordariales</taxon>
        <taxon>Chaetomiaceae</taxon>
        <taxon>Chaetomium</taxon>
    </lineage>
</organism>
<dbReference type="GeneID" id="87885230"/>
<feature type="compositionally biased region" description="Pro residues" evidence="1">
    <location>
        <begin position="521"/>
        <end position="533"/>
    </location>
</feature>